<protein>
    <submittedName>
        <fullName evidence="1">Uncharacterized protein</fullName>
    </submittedName>
</protein>
<proteinExistence type="predicted"/>
<accession>V2X141</accession>
<reference evidence="1 2" key="1">
    <citation type="journal article" date="2014" name="BMC Genomics">
        <title>Genome and secretome analysis of the hemibiotrophic fungal pathogen, Moniliophthora roreri, which causes frosty pod rot disease of cacao: mechanisms of the biotrophic and necrotrophic phases.</title>
        <authorList>
            <person name="Meinhardt L.W."/>
            <person name="Costa G.G.L."/>
            <person name="Thomazella D.P.T."/>
            <person name="Teixeira P.J.P.L."/>
            <person name="Carazzolle M.F."/>
            <person name="Schuster S.C."/>
            <person name="Carlson J.E."/>
            <person name="Guiltinan M.J."/>
            <person name="Mieczkowski P."/>
            <person name="Farmer A."/>
            <person name="Ramaraj T."/>
            <person name="Crozier J."/>
            <person name="Davis R.E."/>
            <person name="Shao J."/>
            <person name="Melnick R.L."/>
            <person name="Pereira G.A.G."/>
            <person name="Bailey B.A."/>
        </authorList>
    </citation>
    <scope>NUCLEOTIDE SEQUENCE [LARGE SCALE GENOMIC DNA]</scope>
    <source>
        <strain evidence="1 2">MCA 2997</strain>
    </source>
</reference>
<keyword evidence="2" id="KW-1185">Reference proteome</keyword>
<dbReference type="AlphaFoldDB" id="V2X141"/>
<dbReference type="STRING" id="1381753.V2X141"/>
<organism evidence="1 2">
    <name type="scientific">Moniliophthora roreri (strain MCA 2997)</name>
    <name type="common">Cocoa frosty pod rot fungus</name>
    <name type="synonym">Crinipellis roreri</name>
    <dbReference type="NCBI Taxonomy" id="1381753"/>
    <lineage>
        <taxon>Eukaryota</taxon>
        <taxon>Fungi</taxon>
        <taxon>Dikarya</taxon>
        <taxon>Basidiomycota</taxon>
        <taxon>Agaricomycotina</taxon>
        <taxon>Agaricomycetes</taxon>
        <taxon>Agaricomycetidae</taxon>
        <taxon>Agaricales</taxon>
        <taxon>Marasmiineae</taxon>
        <taxon>Marasmiaceae</taxon>
        <taxon>Moniliophthora</taxon>
    </lineage>
</organism>
<evidence type="ECO:0000313" key="2">
    <source>
        <dbReference type="Proteomes" id="UP000017559"/>
    </source>
</evidence>
<dbReference type="HOGENOM" id="CLU_132776_0_0_1"/>
<dbReference type="KEGG" id="mrr:Moror_9826"/>
<gene>
    <name evidence="1" type="ORF">Moror_9826</name>
</gene>
<name>V2X141_MONRO</name>
<dbReference type="Proteomes" id="UP000017559">
    <property type="component" value="Unassembled WGS sequence"/>
</dbReference>
<dbReference type="EMBL" id="AWSO01000922">
    <property type="protein sequence ID" value="ESK86506.1"/>
    <property type="molecule type" value="Genomic_DNA"/>
</dbReference>
<sequence>MSTVLFQMGTDPFNSQYQDAEGRLAFTLSLASQHPNLVIRLTRETPWSTQHPTIMGPEKSYFYFGPQMTPGYVMYGNNHITIPMSHLCRIQREGSNSRYFTAQSGKHYKWRISPHRMECIDGRTCLAAWELLPFPESEFQARVTLSPAALGFITEIMTTLVLNRMYLWSNW</sequence>
<comment type="caution">
    <text evidence="1">The sequence shown here is derived from an EMBL/GenBank/DDBJ whole genome shotgun (WGS) entry which is preliminary data.</text>
</comment>
<evidence type="ECO:0000313" key="1">
    <source>
        <dbReference type="EMBL" id="ESK86506.1"/>
    </source>
</evidence>
<dbReference type="OrthoDB" id="3168860at2759"/>